<dbReference type="SUPFAM" id="SSF51197">
    <property type="entry name" value="Clavaminate synthase-like"/>
    <property type="match status" value="1"/>
</dbReference>
<name>A0A813HD23_POLGL</name>
<accession>A0A813HD23</accession>
<dbReference type="Proteomes" id="UP000626109">
    <property type="component" value="Unassembled WGS sequence"/>
</dbReference>
<feature type="region of interest" description="Disordered" evidence="1">
    <location>
        <begin position="293"/>
        <end position="312"/>
    </location>
</feature>
<comment type="caution">
    <text evidence="2">The sequence shown here is derived from an EMBL/GenBank/DDBJ whole genome shotgun (WGS) entry which is preliminary data.</text>
</comment>
<gene>
    <name evidence="2" type="ORF">PGLA2088_LOCUS1528</name>
</gene>
<feature type="non-terminal residue" evidence="2">
    <location>
        <position position="312"/>
    </location>
</feature>
<evidence type="ECO:0000256" key="1">
    <source>
        <dbReference type="SAM" id="MobiDB-lite"/>
    </source>
</evidence>
<protein>
    <recommendedName>
        <fullName evidence="4">Phytanoyl-CoA dioxygenase</fullName>
    </recommendedName>
</protein>
<evidence type="ECO:0008006" key="4">
    <source>
        <dbReference type="Google" id="ProtNLM"/>
    </source>
</evidence>
<evidence type="ECO:0000313" key="3">
    <source>
        <dbReference type="Proteomes" id="UP000626109"/>
    </source>
</evidence>
<proteinExistence type="predicted"/>
<dbReference type="AlphaFoldDB" id="A0A813HD23"/>
<organism evidence="2 3">
    <name type="scientific">Polarella glacialis</name>
    <name type="common">Dinoflagellate</name>
    <dbReference type="NCBI Taxonomy" id="89957"/>
    <lineage>
        <taxon>Eukaryota</taxon>
        <taxon>Sar</taxon>
        <taxon>Alveolata</taxon>
        <taxon>Dinophyceae</taxon>
        <taxon>Suessiales</taxon>
        <taxon>Suessiaceae</taxon>
        <taxon>Polarella</taxon>
    </lineage>
</organism>
<dbReference type="EMBL" id="CAJNNW010001194">
    <property type="protein sequence ID" value="CAE8635931.1"/>
    <property type="molecule type" value="Genomic_DNA"/>
</dbReference>
<reference evidence="2" key="1">
    <citation type="submission" date="2021-02" db="EMBL/GenBank/DDBJ databases">
        <authorList>
            <person name="Dougan E. K."/>
            <person name="Rhodes N."/>
            <person name="Thang M."/>
            <person name="Chan C."/>
        </authorList>
    </citation>
    <scope>NUCLEOTIDE SEQUENCE</scope>
</reference>
<sequence>VMQLELRAGQTALGDPKRYPKVFMTEEQRSLYFKDGAVILRNALRLDALQEIYLSMQESHREKGFFANGYYMENPAAFDFVIYSNLAHLASQVFDHPGTETAGRSEDSIHVWKTFVGSRMNSSRPTWHVDRMECTGDLPANFTARARVRFLIPLNGDLTGTMVLNQSRYALDMPTDEERGRYWRGELPVREGEMGNAPGKPLPKLQGIEVSPSTVIHMDRIKPGDLIVINPCAWHSAPNIEELSPEGLPVLLLQPSFAAAMSYHTGEMGDCLHGIEAHQPLTESVSQCFPQAFPEDKRPARGTPFSFRRNRW</sequence>
<evidence type="ECO:0000313" key="2">
    <source>
        <dbReference type="EMBL" id="CAE8635931.1"/>
    </source>
</evidence>